<dbReference type="EMBL" id="JBHSGB010000002">
    <property type="protein sequence ID" value="MFC4653806.1"/>
    <property type="molecule type" value="Genomic_DNA"/>
</dbReference>
<dbReference type="Pfam" id="PF04389">
    <property type="entry name" value="Peptidase_M28"/>
    <property type="match status" value="1"/>
</dbReference>
<feature type="domain" description="Peptidase M28" evidence="1">
    <location>
        <begin position="122"/>
        <end position="323"/>
    </location>
</feature>
<dbReference type="Proteomes" id="UP001595962">
    <property type="component" value="Unassembled WGS sequence"/>
</dbReference>
<name>A0ABV9JHM6_9GAMM</name>
<dbReference type="PANTHER" id="PTHR12147:SF26">
    <property type="entry name" value="PEPTIDASE M28 DOMAIN-CONTAINING PROTEIN"/>
    <property type="match status" value="1"/>
</dbReference>
<dbReference type="RefSeq" id="WP_377331363.1">
    <property type="nucleotide sequence ID" value="NZ_JBHSGB010000002.1"/>
</dbReference>
<evidence type="ECO:0000259" key="1">
    <source>
        <dbReference type="Pfam" id="PF04389"/>
    </source>
</evidence>
<sequence length="331" mass="36941">MRTSFKFGLGLLVLACLGWLSWLSYLDWRTQAEQQRLQAQPAPTVAAMPERLDWPQQLADLQHLASDEMAGRGTGQAGGQLAQSWLVQQFELIGLAPAGTEGYRQPYQASSGKAAEHQGAANVLGQIAGTDPQLPLLVITAHYDHLGLHEGQIYHGADDNASGVAALLALARYFKQHPPRHTLWFAAVDHEERGMWGSKMLFEQKLLQPEQIKLNINLDMLSRDTERQLYAVGAYHQPALLPVLQQLQQQSSVRLLLGYDRPQWLAGNTPDWTSGSDHAVFHQQGVDFVYFGVPDHPDYHQPSDTFAHTDQQFYREVSETVLSALLLFDAI</sequence>
<evidence type="ECO:0000313" key="2">
    <source>
        <dbReference type="EMBL" id="MFC4653806.1"/>
    </source>
</evidence>
<dbReference type="SUPFAM" id="SSF53187">
    <property type="entry name" value="Zn-dependent exopeptidases"/>
    <property type="match status" value="1"/>
</dbReference>
<accession>A0ABV9JHM6</accession>
<dbReference type="PANTHER" id="PTHR12147">
    <property type="entry name" value="METALLOPEPTIDASE M28 FAMILY MEMBER"/>
    <property type="match status" value="1"/>
</dbReference>
<protein>
    <submittedName>
        <fullName evidence="2">M20/M25/M40 family metallo-hydrolase</fullName>
    </submittedName>
</protein>
<dbReference type="InterPro" id="IPR007484">
    <property type="entry name" value="Peptidase_M28"/>
</dbReference>
<dbReference type="Gene3D" id="3.40.630.10">
    <property type="entry name" value="Zn peptidases"/>
    <property type="match status" value="1"/>
</dbReference>
<organism evidence="2 3">
    <name type="scientific">Rheinheimera marina</name>
    <dbReference type="NCBI Taxonomy" id="1774958"/>
    <lineage>
        <taxon>Bacteria</taxon>
        <taxon>Pseudomonadati</taxon>
        <taxon>Pseudomonadota</taxon>
        <taxon>Gammaproteobacteria</taxon>
        <taxon>Chromatiales</taxon>
        <taxon>Chromatiaceae</taxon>
        <taxon>Rheinheimera</taxon>
    </lineage>
</organism>
<keyword evidence="3" id="KW-1185">Reference proteome</keyword>
<gene>
    <name evidence="2" type="ORF">ACFO3I_02085</name>
</gene>
<proteinExistence type="predicted"/>
<dbReference type="InterPro" id="IPR045175">
    <property type="entry name" value="M28_fam"/>
</dbReference>
<reference evidence="3" key="1">
    <citation type="journal article" date="2019" name="Int. J. Syst. Evol. Microbiol.">
        <title>The Global Catalogue of Microorganisms (GCM) 10K type strain sequencing project: providing services to taxonomists for standard genome sequencing and annotation.</title>
        <authorList>
            <consortium name="The Broad Institute Genomics Platform"/>
            <consortium name="The Broad Institute Genome Sequencing Center for Infectious Disease"/>
            <person name="Wu L."/>
            <person name="Ma J."/>
        </authorList>
    </citation>
    <scope>NUCLEOTIDE SEQUENCE [LARGE SCALE GENOMIC DNA]</scope>
    <source>
        <strain evidence="3">DT28</strain>
    </source>
</reference>
<comment type="caution">
    <text evidence="2">The sequence shown here is derived from an EMBL/GenBank/DDBJ whole genome shotgun (WGS) entry which is preliminary data.</text>
</comment>
<evidence type="ECO:0000313" key="3">
    <source>
        <dbReference type="Proteomes" id="UP001595962"/>
    </source>
</evidence>